<dbReference type="SUPFAM" id="SSF47986">
    <property type="entry name" value="DEATH domain"/>
    <property type="match status" value="1"/>
</dbReference>
<feature type="compositionally biased region" description="Polar residues" evidence="5">
    <location>
        <begin position="19"/>
        <end position="28"/>
    </location>
</feature>
<feature type="domain" description="CARD" evidence="6">
    <location>
        <begin position="53"/>
        <end position="107"/>
    </location>
</feature>
<protein>
    <recommendedName>
        <fullName evidence="6">CARD domain-containing protein</fullName>
    </recommendedName>
</protein>
<dbReference type="PROSITE" id="PS50209">
    <property type="entry name" value="CARD"/>
    <property type="match status" value="1"/>
</dbReference>
<feature type="coiled-coil region" evidence="4">
    <location>
        <begin position="271"/>
        <end position="298"/>
    </location>
</feature>
<dbReference type="Pfam" id="PF12796">
    <property type="entry name" value="Ank_2"/>
    <property type="match status" value="1"/>
</dbReference>
<evidence type="ECO:0000256" key="4">
    <source>
        <dbReference type="SAM" id="Coils"/>
    </source>
</evidence>
<reference evidence="7 8" key="1">
    <citation type="submission" date="2020-06" db="EMBL/GenBank/DDBJ databases">
        <authorList>
            <person name="Li R."/>
            <person name="Bekaert M."/>
        </authorList>
    </citation>
    <scope>NUCLEOTIDE SEQUENCE [LARGE SCALE GENOMIC DNA]</scope>
    <source>
        <strain evidence="8">wild</strain>
    </source>
</reference>
<feature type="repeat" description="ANK" evidence="3">
    <location>
        <begin position="590"/>
        <end position="622"/>
    </location>
</feature>
<dbReference type="PROSITE" id="PS50088">
    <property type="entry name" value="ANK_REPEAT"/>
    <property type="match status" value="5"/>
</dbReference>
<evidence type="ECO:0000256" key="1">
    <source>
        <dbReference type="ARBA" id="ARBA00022737"/>
    </source>
</evidence>
<dbReference type="Gene3D" id="1.25.40.20">
    <property type="entry name" value="Ankyrin repeat-containing domain"/>
    <property type="match status" value="2"/>
</dbReference>
<evidence type="ECO:0000313" key="7">
    <source>
        <dbReference type="EMBL" id="CAC5422500.1"/>
    </source>
</evidence>
<accession>A0A6J8EPT9</accession>
<dbReference type="Gene3D" id="1.10.533.10">
    <property type="entry name" value="Death Domain, Fas"/>
    <property type="match status" value="1"/>
</dbReference>
<sequence length="690" mass="79204">MAESGEDVVQSEDEADKYPSQTDLHSVSSPETVHNRLYHFYDQIIQDTILDTEVLDLLISRCILLKEDREEIEHHPRQSDRNKCILDLIIQRPHDSFSLLFEVLKDSRTCSKDLIERMEGQLFSNRKVLSQSKIKSCEVLDLDQRTEINFSGVQAKINRKLIDQIRSEQDYHFFLEALKEDSTNAKLASDLESTDVKPDELKSLQTGAVIPSLTNTPGFQTLVTLVSMAKAVQISNTEPESHDTSLSADLYRLQSWYKKMLKMKLMDSHQYQQFVQTVKEKKKNIQNLKEKLMKMEIEREEVIPKNIRDQMKKQINDWEKKDEMFVTTRASDNVMKYLQNNSCLTLTAPSGVGKSFCCTTHSTSFTKGRLQNNTSEKTRRYRRLLSTWKSLNMLIDKNINIDFIIEIPEDYLETYLERFIKDWSAGNVRVIFTNKNMEVPLFRQQLLQYLTQLDKPQQVGLVNKQDTVLPKEHHGSGSTPLVGACFHGYIDMVQWMLHNDVDVDQCRDDHVTGLLMASQQGYTDIVKLLLEKDPNVNLCNNNLCSPLHIASQNGHTDIVMMLLERNPNIDLCNTDDCSPLYLASQQGHTDIISPLYIASAQGHTDIVKLLLERNPNIDLCDNIYGCSPLYMASQNGHTDIVKLLLERNPNIDLCDNKGRSLLCKAKQKGHADIVTLLFEKKVEQLFSSLH</sequence>
<organism evidence="7 8">
    <name type="scientific">Mytilus coruscus</name>
    <name type="common">Sea mussel</name>
    <dbReference type="NCBI Taxonomy" id="42192"/>
    <lineage>
        <taxon>Eukaryota</taxon>
        <taxon>Metazoa</taxon>
        <taxon>Spiralia</taxon>
        <taxon>Lophotrochozoa</taxon>
        <taxon>Mollusca</taxon>
        <taxon>Bivalvia</taxon>
        <taxon>Autobranchia</taxon>
        <taxon>Pteriomorphia</taxon>
        <taxon>Mytilida</taxon>
        <taxon>Mytiloidea</taxon>
        <taxon>Mytilidae</taxon>
        <taxon>Mytilinae</taxon>
        <taxon>Mytilus</taxon>
    </lineage>
</organism>
<dbReference type="SMART" id="SM00248">
    <property type="entry name" value="ANK"/>
    <property type="match status" value="6"/>
</dbReference>
<dbReference type="InterPro" id="IPR001315">
    <property type="entry name" value="CARD"/>
</dbReference>
<dbReference type="Pfam" id="PF00023">
    <property type="entry name" value="Ank"/>
    <property type="match status" value="1"/>
</dbReference>
<evidence type="ECO:0000256" key="3">
    <source>
        <dbReference type="PROSITE-ProRule" id="PRU00023"/>
    </source>
</evidence>
<dbReference type="Pfam" id="PF13637">
    <property type="entry name" value="Ank_4"/>
    <property type="match status" value="1"/>
</dbReference>
<feature type="region of interest" description="Disordered" evidence="5">
    <location>
        <begin position="1"/>
        <end position="28"/>
    </location>
</feature>
<dbReference type="SUPFAM" id="SSF48403">
    <property type="entry name" value="Ankyrin repeat"/>
    <property type="match status" value="1"/>
</dbReference>
<dbReference type="InterPro" id="IPR036770">
    <property type="entry name" value="Ankyrin_rpt-contain_sf"/>
</dbReference>
<keyword evidence="1" id="KW-0677">Repeat</keyword>
<dbReference type="OrthoDB" id="7464126at2759"/>
<evidence type="ECO:0000256" key="2">
    <source>
        <dbReference type="ARBA" id="ARBA00023043"/>
    </source>
</evidence>
<evidence type="ECO:0000256" key="5">
    <source>
        <dbReference type="SAM" id="MobiDB-lite"/>
    </source>
</evidence>
<keyword evidence="2 3" id="KW-0040">ANK repeat</keyword>
<dbReference type="GO" id="GO:0042981">
    <property type="term" value="P:regulation of apoptotic process"/>
    <property type="evidence" value="ECO:0007669"/>
    <property type="project" value="InterPro"/>
</dbReference>
<feature type="compositionally biased region" description="Acidic residues" evidence="5">
    <location>
        <begin position="1"/>
        <end position="15"/>
    </location>
</feature>
<dbReference type="PANTHER" id="PTHR24198">
    <property type="entry name" value="ANKYRIN REPEAT AND PROTEIN KINASE DOMAIN-CONTAINING PROTEIN"/>
    <property type="match status" value="1"/>
</dbReference>
<feature type="repeat" description="ANK" evidence="3">
    <location>
        <begin position="509"/>
        <end position="541"/>
    </location>
</feature>
<dbReference type="CDD" id="cd01671">
    <property type="entry name" value="CARD"/>
    <property type="match status" value="1"/>
</dbReference>
<keyword evidence="4" id="KW-0175">Coiled coil</keyword>
<evidence type="ECO:0000259" key="6">
    <source>
        <dbReference type="PROSITE" id="PS50209"/>
    </source>
</evidence>
<dbReference type="AlphaFoldDB" id="A0A6J8EPT9"/>
<dbReference type="InterPro" id="IPR011029">
    <property type="entry name" value="DEATH-like_dom_sf"/>
</dbReference>
<feature type="repeat" description="ANK" evidence="3">
    <location>
        <begin position="542"/>
        <end position="574"/>
    </location>
</feature>
<evidence type="ECO:0000313" key="8">
    <source>
        <dbReference type="Proteomes" id="UP000507470"/>
    </source>
</evidence>
<dbReference type="PROSITE" id="PS50297">
    <property type="entry name" value="ANK_REP_REGION"/>
    <property type="match status" value="3"/>
</dbReference>
<dbReference type="EMBL" id="CACVKT020009602">
    <property type="protein sequence ID" value="CAC5422500.1"/>
    <property type="molecule type" value="Genomic_DNA"/>
</dbReference>
<proteinExistence type="predicted"/>
<name>A0A6J8EPT9_MYTCO</name>
<gene>
    <name evidence="7" type="ORF">MCOR_54546</name>
</gene>
<keyword evidence="8" id="KW-1185">Reference proteome</keyword>
<dbReference type="PANTHER" id="PTHR24198:SF165">
    <property type="entry name" value="ANKYRIN REPEAT-CONTAINING PROTEIN-RELATED"/>
    <property type="match status" value="1"/>
</dbReference>
<dbReference type="InterPro" id="IPR002110">
    <property type="entry name" value="Ankyrin_rpt"/>
</dbReference>
<feature type="repeat" description="ANK" evidence="3">
    <location>
        <begin position="624"/>
        <end position="656"/>
    </location>
</feature>
<dbReference type="Proteomes" id="UP000507470">
    <property type="component" value="Unassembled WGS sequence"/>
</dbReference>
<feature type="repeat" description="ANK" evidence="3">
    <location>
        <begin position="476"/>
        <end position="508"/>
    </location>
</feature>